<dbReference type="Proteomes" id="UP000410049">
    <property type="component" value="Unassembled WGS sequence"/>
</dbReference>
<feature type="transmembrane region" description="Helical" evidence="6">
    <location>
        <begin position="12"/>
        <end position="32"/>
    </location>
</feature>
<evidence type="ECO:0000256" key="4">
    <source>
        <dbReference type="ARBA" id="ARBA00023136"/>
    </source>
</evidence>
<dbReference type="InterPro" id="IPR051328">
    <property type="entry name" value="T7SS_ABC-Transporter"/>
</dbReference>
<name>A0A5M9ZI26_9BIFI</name>
<organism evidence="8 9">
    <name type="scientific">Bifidobacterium myosotis</name>
    <dbReference type="NCBI Taxonomy" id="1630166"/>
    <lineage>
        <taxon>Bacteria</taxon>
        <taxon>Bacillati</taxon>
        <taxon>Actinomycetota</taxon>
        <taxon>Actinomycetes</taxon>
        <taxon>Bifidobacteriales</taxon>
        <taxon>Bifidobacteriaceae</taxon>
        <taxon>Bifidobacterium</taxon>
    </lineage>
</organism>
<dbReference type="Gene3D" id="3.40.1710.10">
    <property type="entry name" value="abc type-2 transporter like domain"/>
    <property type="match status" value="1"/>
</dbReference>
<gene>
    <name evidence="8" type="ORF">EMO91_10120</name>
</gene>
<dbReference type="AlphaFoldDB" id="A0A5M9ZI26"/>
<proteinExistence type="predicted"/>
<dbReference type="Pfam" id="PF12698">
    <property type="entry name" value="ABC2_membrane_3"/>
    <property type="match status" value="1"/>
</dbReference>
<dbReference type="PANTHER" id="PTHR43077">
    <property type="entry name" value="TRANSPORT PERMEASE YVFS-RELATED"/>
    <property type="match status" value="1"/>
</dbReference>
<feature type="transmembrane region" description="Helical" evidence="6">
    <location>
        <begin position="333"/>
        <end position="358"/>
    </location>
</feature>
<dbReference type="PANTHER" id="PTHR43077:SF11">
    <property type="entry name" value="TRANSPORT PERMEASE YVFS-RELATED"/>
    <property type="match status" value="1"/>
</dbReference>
<sequence>MNTCKATVRVLIAHRLYIVIYLVLIGIMMFAISGAQLFGSRDASADTYEPGRATVAVIDRDANRGHIAETLRAYLADGNDLTELEDRSETLQQAVASHWVDLIVIIPEGYADKLIDSAVSGGSAPAVETVTSYVSGAGAMASMNVSGFLSMTRTALVGGNVSVTAEDWIAKYGESADGQSGGSPVAGSGAQEFDWSSIAGASGASGRSDAPDVTGDAGAGQDVTIDMLPEGRLKSLTLDDLADAAGEVRDVAGDRKANPAIAVDHSDARADAVDTTDAAVSGFGTTMKTALYPLFLAMTVCTALVLGVFNAGETRRRLFASPQRSSVMGMQRMAALCVFALIVVVAYLLATLALMLVAGLDLSRLSPAGVAMTVASACVYALMTVACGFLLGECDFSEVMANGFANLFGLLILFTSGLSLPLDMMPEVMLAIGRMLPGWWYCVAVDDALGIGTASAGGVDVAGWAASTGLVALFGVTFLCMGLAVGRLRRSRPVSVAPATTQLA</sequence>
<evidence type="ECO:0000256" key="1">
    <source>
        <dbReference type="ARBA" id="ARBA00004141"/>
    </source>
</evidence>
<evidence type="ECO:0000256" key="5">
    <source>
        <dbReference type="SAM" id="MobiDB-lite"/>
    </source>
</evidence>
<feature type="transmembrane region" description="Helical" evidence="6">
    <location>
        <begin position="370"/>
        <end position="391"/>
    </location>
</feature>
<feature type="transmembrane region" description="Helical" evidence="6">
    <location>
        <begin position="290"/>
        <end position="312"/>
    </location>
</feature>
<dbReference type="InterPro" id="IPR013525">
    <property type="entry name" value="ABC2_TM"/>
</dbReference>
<comment type="caution">
    <text evidence="8">The sequence shown here is derived from an EMBL/GenBank/DDBJ whole genome shotgun (WGS) entry which is preliminary data.</text>
</comment>
<evidence type="ECO:0000256" key="2">
    <source>
        <dbReference type="ARBA" id="ARBA00022692"/>
    </source>
</evidence>
<evidence type="ECO:0000313" key="8">
    <source>
        <dbReference type="EMBL" id="KAA8827115.1"/>
    </source>
</evidence>
<dbReference type="GO" id="GO:0140359">
    <property type="term" value="F:ABC-type transporter activity"/>
    <property type="evidence" value="ECO:0007669"/>
    <property type="project" value="InterPro"/>
</dbReference>
<dbReference type="EMBL" id="RZUH01000008">
    <property type="protein sequence ID" value="KAA8827115.1"/>
    <property type="molecule type" value="Genomic_DNA"/>
</dbReference>
<evidence type="ECO:0000256" key="3">
    <source>
        <dbReference type="ARBA" id="ARBA00022989"/>
    </source>
</evidence>
<evidence type="ECO:0000259" key="7">
    <source>
        <dbReference type="Pfam" id="PF12698"/>
    </source>
</evidence>
<dbReference type="RefSeq" id="WP_150379831.1">
    <property type="nucleotide sequence ID" value="NZ_RZUH01000008.1"/>
</dbReference>
<feature type="transmembrane region" description="Helical" evidence="6">
    <location>
        <begin position="403"/>
        <end position="422"/>
    </location>
</feature>
<dbReference type="GO" id="GO:0016020">
    <property type="term" value="C:membrane"/>
    <property type="evidence" value="ECO:0007669"/>
    <property type="project" value="UniProtKB-SubCell"/>
</dbReference>
<feature type="region of interest" description="Disordered" evidence="5">
    <location>
        <begin position="201"/>
        <end position="221"/>
    </location>
</feature>
<feature type="transmembrane region" description="Helical" evidence="6">
    <location>
        <begin position="464"/>
        <end position="485"/>
    </location>
</feature>
<feature type="domain" description="ABC-2 type transporter transmembrane" evidence="7">
    <location>
        <begin position="17"/>
        <end position="483"/>
    </location>
</feature>
<evidence type="ECO:0000256" key="6">
    <source>
        <dbReference type="SAM" id="Phobius"/>
    </source>
</evidence>
<keyword evidence="3 6" id="KW-1133">Transmembrane helix</keyword>
<protein>
    <submittedName>
        <fullName evidence="8">ABC transporter permease</fullName>
    </submittedName>
</protein>
<accession>A0A5M9ZI26</accession>
<comment type="subcellular location">
    <subcellularLocation>
        <location evidence="1">Membrane</location>
        <topology evidence="1">Multi-pass membrane protein</topology>
    </subcellularLocation>
</comment>
<evidence type="ECO:0000313" key="9">
    <source>
        <dbReference type="Proteomes" id="UP000410049"/>
    </source>
</evidence>
<keyword evidence="4 6" id="KW-0472">Membrane</keyword>
<keyword evidence="2 6" id="KW-0812">Transmembrane</keyword>
<reference evidence="8 9" key="1">
    <citation type="journal article" date="2019" name="Syst. Appl. Microbiol.">
        <title>Characterization of Bifidobacterium species in feaces of the Egyptian fruit bat: Description of B. vespertilionis sp. nov. and B. rousetti sp. nov.</title>
        <authorList>
            <person name="Modesto M."/>
            <person name="Satti M."/>
            <person name="Watanabe K."/>
            <person name="Puglisi E."/>
            <person name="Morelli L."/>
            <person name="Huang C.-H."/>
            <person name="Liou J.-S."/>
            <person name="Miyashita M."/>
            <person name="Tamura T."/>
            <person name="Saito S."/>
            <person name="Mori K."/>
            <person name="Huang L."/>
            <person name="Sciavilla P."/>
            <person name="Sandri C."/>
            <person name="Spiezio C."/>
            <person name="Vitali F."/>
            <person name="Cavalieri D."/>
            <person name="Perpetuini G."/>
            <person name="Tofalo R."/>
            <person name="Bonetti A."/>
            <person name="Arita M."/>
            <person name="Mattarelli P."/>
        </authorList>
    </citation>
    <scope>NUCLEOTIDE SEQUENCE [LARGE SCALE GENOMIC DNA]</scope>
    <source>
        <strain evidence="8 9">RST17</strain>
    </source>
</reference>